<evidence type="ECO:0000256" key="2">
    <source>
        <dbReference type="SAM" id="Phobius"/>
    </source>
</evidence>
<protein>
    <submittedName>
        <fullName evidence="3">Uncharacterized protein</fullName>
    </submittedName>
</protein>
<keyword evidence="2" id="KW-1133">Transmembrane helix</keyword>
<dbReference type="EMBL" id="BAAAYN010000041">
    <property type="protein sequence ID" value="GAA3393145.1"/>
    <property type="molecule type" value="Genomic_DNA"/>
</dbReference>
<evidence type="ECO:0000313" key="3">
    <source>
        <dbReference type="EMBL" id="GAA3393145.1"/>
    </source>
</evidence>
<comment type="caution">
    <text evidence="3">The sequence shown here is derived from an EMBL/GenBank/DDBJ whole genome shotgun (WGS) entry which is preliminary data.</text>
</comment>
<dbReference type="Proteomes" id="UP001501676">
    <property type="component" value="Unassembled WGS sequence"/>
</dbReference>
<evidence type="ECO:0000313" key="4">
    <source>
        <dbReference type="Proteomes" id="UP001501676"/>
    </source>
</evidence>
<keyword evidence="4" id="KW-1185">Reference proteome</keyword>
<feature type="transmembrane region" description="Helical" evidence="2">
    <location>
        <begin position="145"/>
        <end position="165"/>
    </location>
</feature>
<keyword evidence="2" id="KW-0472">Membrane</keyword>
<feature type="compositionally biased region" description="Pro residues" evidence="1">
    <location>
        <begin position="10"/>
        <end position="20"/>
    </location>
</feature>
<evidence type="ECO:0000256" key="1">
    <source>
        <dbReference type="SAM" id="MobiDB-lite"/>
    </source>
</evidence>
<reference evidence="4" key="1">
    <citation type="journal article" date="2019" name="Int. J. Syst. Evol. Microbiol.">
        <title>The Global Catalogue of Microorganisms (GCM) 10K type strain sequencing project: providing services to taxonomists for standard genome sequencing and annotation.</title>
        <authorList>
            <consortium name="The Broad Institute Genomics Platform"/>
            <consortium name="The Broad Institute Genome Sequencing Center for Infectious Disease"/>
            <person name="Wu L."/>
            <person name="Ma J."/>
        </authorList>
    </citation>
    <scope>NUCLEOTIDE SEQUENCE [LARGE SCALE GENOMIC DNA]</scope>
    <source>
        <strain evidence="4">JCM 9458</strain>
    </source>
</reference>
<proteinExistence type="predicted"/>
<feature type="region of interest" description="Disordered" evidence="1">
    <location>
        <begin position="1"/>
        <end position="38"/>
    </location>
</feature>
<feature type="transmembrane region" description="Helical" evidence="2">
    <location>
        <begin position="46"/>
        <end position="67"/>
    </location>
</feature>
<accession>A0ABP6T4P4</accession>
<name>A0ABP6T4P4_9ACTN</name>
<gene>
    <name evidence="3" type="ORF">GCM10020369_57530</name>
</gene>
<dbReference type="RefSeq" id="WP_345731373.1">
    <property type="nucleotide sequence ID" value="NZ_BAAAYN010000041.1"/>
</dbReference>
<sequence>MQSSVTRPRVVPPRVVPPRVRPARLPAADAASGPDRTGESRVIRRVVAGALMSVVFVGGTAGTALAATRDVPSEGVPAVVRPAAASPTAPITDYRSPALTGSTTVFTWPTPSTETSGSSTKSTAVRVIDSDYGVVHRAGTATRIVTVWAVAATLAAVGVLAGSLLRR</sequence>
<organism evidence="3 4">
    <name type="scientific">Cryptosporangium minutisporangium</name>
    <dbReference type="NCBI Taxonomy" id="113569"/>
    <lineage>
        <taxon>Bacteria</taxon>
        <taxon>Bacillati</taxon>
        <taxon>Actinomycetota</taxon>
        <taxon>Actinomycetes</taxon>
        <taxon>Cryptosporangiales</taxon>
        <taxon>Cryptosporangiaceae</taxon>
        <taxon>Cryptosporangium</taxon>
    </lineage>
</organism>
<keyword evidence="2" id="KW-0812">Transmembrane</keyword>